<dbReference type="InterPro" id="IPR019999">
    <property type="entry name" value="Anth_synth_I-like"/>
</dbReference>
<sequence length="427" mass="48607">MKTVYHYPENISVFKDKVLQWAASKEVACFLNSNQYSDRYSAFDTLIAADVLHEVDSYKDEGFKKLEFFLSQYNCWIPGFLSYDLKNELEDLSSENPDHLQFPDLFFFVPRHLIIIRGNIVEIQSPDATELAQLIEKETVRDVPIFFKGSVKSRFSKASYIDTVHQIKRHIARGDIYEVNLCQEFYATDAKLDPVTAFKLLNNLSPAPFSVFFKLRKQFIISATPERFLCRRDNKLISQPIKGTSARGGNAETDKFLKDELKNNEKERSENVMIVDLVRNDLTRCAIPGTVEVEELFGIYTFRHVHQMISTVVCQADPSLQNAEIVKRTFPMGSMTGAPKVSAMELIEQYELTKRGVFSGAVGYFAPGGDFDFNVVIRTLLYNEENGYLSFQAGSAITFASDASKEYEECILKAKAIFSILNQSIEC</sequence>
<name>A0A4Q0MBM7_9SPHI</name>
<dbReference type="Gene3D" id="3.60.120.10">
    <property type="entry name" value="Anthranilate synthase"/>
    <property type="match status" value="1"/>
</dbReference>
<proteinExistence type="predicted"/>
<dbReference type="GO" id="GO:0005737">
    <property type="term" value="C:cytoplasm"/>
    <property type="evidence" value="ECO:0007669"/>
    <property type="project" value="TreeGrafter"/>
</dbReference>
<evidence type="ECO:0000313" key="6">
    <source>
        <dbReference type="Proteomes" id="UP000322918"/>
    </source>
</evidence>
<dbReference type="GO" id="GO:0046820">
    <property type="term" value="F:4-amino-4-deoxychorismate synthase activity"/>
    <property type="evidence" value="ECO:0007669"/>
    <property type="project" value="TreeGrafter"/>
</dbReference>
<dbReference type="Proteomes" id="UP000290848">
    <property type="component" value="Unassembled WGS sequence"/>
</dbReference>
<dbReference type="GO" id="GO:0000162">
    <property type="term" value="P:L-tryptophan biosynthetic process"/>
    <property type="evidence" value="ECO:0007669"/>
    <property type="project" value="TreeGrafter"/>
</dbReference>
<organism evidence="4 5">
    <name type="scientific">Arcticibacter tournemirensis</name>
    <dbReference type="NCBI Taxonomy" id="699437"/>
    <lineage>
        <taxon>Bacteria</taxon>
        <taxon>Pseudomonadati</taxon>
        <taxon>Bacteroidota</taxon>
        <taxon>Sphingobacteriia</taxon>
        <taxon>Sphingobacteriales</taxon>
        <taxon>Sphingobacteriaceae</taxon>
        <taxon>Arcticibacter</taxon>
    </lineage>
</organism>
<dbReference type="RefSeq" id="WP_128769012.1">
    <property type="nucleotide sequence ID" value="NZ_RXOC01000004.1"/>
</dbReference>
<dbReference type="InterPro" id="IPR006805">
    <property type="entry name" value="Anth_synth_I_N"/>
</dbReference>
<dbReference type="InterPro" id="IPR015890">
    <property type="entry name" value="Chorismate_C"/>
</dbReference>
<evidence type="ECO:0000313" key="4">
    <source>
        <dbReference type="EMBL" id="RXF70707.1"/>
    </source>
</evidence>
<reference evidence="4 5" key="1">
    <citation type="submission" date="2018-12" db="EMBL/GenBank/DDBJ databases">
        <title>The Draft Genome Sequence of the Soil Bacterium Pedobacter tournemirensis R1.</title>
        <authorList>
            <person name="He J."/>
        </authorList>
    </citation>
    <scope>NUCLEOTIDE SEQUENCE [LARGE SCALE GENOMIC DNA]</scope>
    <source>
        <strain evidence="4 5">R1</strain>
    </source>
</reference>
<accession>A0A4Q0MBM7</accession>
<feature type="domain" description="Chorismate-utilising enzyme C-terminal" evidence="1">
    <location>
        <begin position="157"/>
        <end position="413"/>
    </location>
</feature>
<reference evidence="3 6" key="2">
    <citation type="submission" date="2019-09" db="EMBL/GenBank/DDBJ databases">
        <title>Pararcticibacter amylolyticus gen. nov., sp. nov., isolated from a rottenly hemp rope, and reclassification of Pedobacter tournemirensis as Pararcticibacter tournemirensis comb. nov.</title>
        <authorList>
            <person name="Cai Y."/>
        </authorList>
    </citation>
    <scope>NUCLEOTIDE SEQUENCE [LARGE SCALE GENOMIC DNA]</scope>
    <source>
        <strain evidence="3 6">TF5-37.2-LB10</strain>
    </source>
</reference>
<dbReference type="PANTHER" id="PTHR11236">
    <property type="entry name" value="AMINOBENZOATE/ANTHRANILATE SYNTHASE"/>
    <property type="match status" value="1"/>
</dbReference>
<dbReference type="Pfam" id="PF04715">
    <property type="entry name" value="Anth_synt_I_N"/>
    <property type="match status" value="1"/>
</dbReference>
<dbReference type="EMBL" id="RXOC01000004">
    <property type="protein sequence ID" value="RXF70707.1"/>
    <property type="molecule type" value="Genomic_DNA"/>
</dbReference>
<dbReference type="OrthoDB" id="9803598at2"/>
<comment type="caution">
    <text evidence="4">The sequence shown here is derived from an EMBL/GenBank/DDBJ whole genome shotgun (WGS) entry which is preliminary data.</text>
</comment>
<gene>
    <name evidence="4" type="ORF">EKH83_08705</name>
    <name evidence="3" type="ORF">F1649_09135</name>
</gene>
<dbReference type="SUPFAM" id="SSF56322">
    <property type="entry name" value="ADC synthase"/>
    <property type="match status" value="1"/>
</dbReference>
<dbReference type="Pfam" id="PF00425">
    <property type="entry name" value="Chorismate_bind"/>
    <property type="match status" value="1"/>
</dbReference>
<dbReference type="PRINTS" id="PR00095">
    <property type="entry name" value="ANTSNTHASEI"/>
</dbReference>
<keyword evidence="6" id="KW-1185">Reference proteome</keyword>
<evidence type="ECO:0000313" key="5">
    <source>
        <dbReference type="Proteomes" id="UP000290848"/>
    </source>
</evidence>
<dbReference type="AlphaFoldDB" id="A0A4Q0MBM7"/>
<evidence type="ECO:0000313" key="3">
    <source>
        <dbReference type="EMBL" id="KAA8483345.1"/>
    </source>
</evidence>
<dbReference type="GO" id="GO:0008153">
    <property type="term" value="P:4-aminobenzoate biosynthetic process"/>
    <property type="evidence" value="ECO:0007669"/>
    <property type="project" value="TreeGrafter"/>
</dbReference>
<dbReference type="InterPro" id="IPR005801">
    <property type="entry name" value="ADC_synthase"/>
</dbReference>
<evidence type="ECO:0000259" key="1">
    <source>
        <dbReference type="Pfam" id="PF00425"/>
    </source>
</evidence>
<protein>
    <submittedName>
        <fullName evidence="4">Anthranilate synthase component I family protein</fullName>
    </submittedName>
</protein>
<dbReference type="EMBL" id="VWNE01000012">
    <property type="protein sequence ID" value="KAA8483345.1"/>
    <property type="molecule type" value="Genomic_DNA"/>
</dbReference>
<dbReference type="Proteomes" id="UP000322918">
    <property type="component" value="Unassembled WGS sequence"/>
</dbReference>
<feature type="domain" description="Anthranilate synthase component I N-terminal" evidence="2">
    <location>
        <begin position="79"/>
        <end position="116"/>
    </location>
</feature>
<dbReference type="PANTHER" id="PTHR11236:SF18">
    <property type="entry name" value="AMINODEOXYCHORISMATE SYNTHASE"/>
    <property type="match status" value="1"/>
</dbReference>
<evidence type="ECO:0000259" key="2">
    <source>
        <dbReference type="Pfam" id="PF04715"/>
    </source>
</evidence>